<evidence type="ECO:0000256" key="3">
    <source>
        <dbReference type="ARBA" id="ARBA00022617"/>
    </source>
</evidence>
<dbReference type="FunFam" id="1.10.630.10:FF:000040">
    <property type="entry name" value="Bifunctional cytochrome P450/NADPH--P450 reductase"/>
    <property type="match status" value="1"/>
</dbReference>
<proteinExistence type="inferred from homology"/>
<dbReference type="InterPro" id="IPR023206">
    <property type="entry name" value="Bifunctional_P450_P450_red"/>
</dbReference>
<dbReference type="PIRSF" id="PIRSF000209">
    <property type="entry name" value="Bifunctional_P450_P450R"/>
    <property type="match status" value="1"/>
</dbReference>
<keyword evidence="10 12" id="KW-0408">Iron</keyword>
<dbReference type="GO" id="GO:0005829">
    <property type="term" value="C:cytosol"/>
    <property type="evidence" value="ECO:0007669"/>
    <property type="project" value="TreeGrafter"/>
</dbReference>
<dbReference type="InterPro" id="IPR029039">
    <property type="entry name" value="Flavoprotein-like_sf"/>
</dbReference>
<dbReference type="InterPro" id="IPR003097">
    <property type="entry name" value="CysJ-like_FAD-binding"/>
</dbReference>
<dbReference type="InterPro" id="IPR002401">
    <property type="entry name" value="Cyt_P450_E_grp-I"/>
</dbReference>
<evidence type="ECO:0000256" key="13">
    <source>
        <dbReference type="PIRSR" id="PIRSR000209-1"/>
    </source>
</evidence>
<evidence type="ECO:0000313" key="17">
    <source>
        <dbReference type="EMBL" id="ROR46541.1"/>
    </source>
</evidence>
<keyword evidence="5 12" id="KW-0288">FMN</keyword>
<dbReference type="SUPFAM" id="SSF52343">
    <property type="entry name" value="Ferredoxin reductase-like, C-terminal NADP-linked domain"/>
    <property type="match status" value="1"/>
</dbReference>
<keyword evidence="2 12" id="KW-0813">Transport</keyword>
<keyword evidence="8 12" id="KW-0521">NADP</keyword>
<evidence type="ECO:0000256" key="14">
    <source>
        <dbReference type="SAM" id="MobiDB-lite"/>
    </source>
</evidence>
<keyword evidence="4 12" id="KW-0285">Flavoprotein</keyword>
<dbReference type="AlphaFoldDB" id="A0A8G1UM22"/>
<evidence type="ECO:0000256" key="11">
    <source>
        <dbReference type="ARBA" id="ARBA00023033"/>
    </source>
</evidence>
<dbReference type="InterPro" id="IPR036396">
    <property type="entry name" value="Cyt_P450_sf"/>
</dbReference>
<dbReference type="SUPFAM" id="SSF63380">
    <property type="entry name" value="Riboflavin synthase domain-like"/>
    <property type="match status" value="1"/>
</dbReference>
<accession>A0A8G1UM22</accession>
<dbReference type="Pfam" id="PF00258">
    <property type="entry name" value="Flavodoxin_1"/>
    <property type="match status" value="1"/>
</dbReference>
<comment type="cofactor">
    <cofactor evidence="12">
        <name>FAD</name>
        <dbReference type="ChEBI" id="CHEBI:57692"/>
    </cofactor>
    <cofactor evidence="12">
        <name>FMN</name>
        <dbReference type="ChEBI" id="CHEBI:58210"/>
    </cofactor>
</comment>
<comment type="similarity">
    <text evidence="1 12">In the N-terminal section; belongs to the cytochrome P450 family.</text>
</comment>
<dbReference type="InterPro" id="IPR039261">
    <property type="entry name" value="FNR_nucleotide-bd"/>
</dbReference>
<feature type="domain" description="Flavodoxin-like" evidence="15">
    <location>
        <begin position="503"/>
        <end position="641"/>
    </location>
</feature>
<evidence type="ECO:0000256" key="6">
    <source>
        <dbReference type="ARBA" id="ARBA00022723"/>
    </source>
</evidence>
<dbReference type="PRINTS" id="PR00385">
    <property type="entry name" value="P450"/>
</dbReference>
<comment type="catalytic activity">
    <reaction evidence="12">
        <text>2 oxidized [cytochrome P450] + NADPH = 2 reduced [cytochrome P450] + NADP(+) + H(+)</text>
        <dbReference type="Rhea" id="RHEA:24040"/>
        <dbReference type="Rhea" id="RHEA-COMP:14627"/>
        <dbReference type="Rhea" id="RHEA-COMP:14628"/>
        <dbReference type="ChEBI" id="CHEBI:15378"/>
        <dbReference type="ChEBI" id="CHEBI:55376"/>
        <dbReference type="ChEBI" id="CHEBI:57783"/>
        <dbReference type="ChEBI" id="CHEBI:58349"/>
        <dbReference type="ChEBI" id="CHEBI:60344"/>
        <dbReference type="EC" id="1.6.2.4"/>
    </reaction>
</comment>
<evidence type="ECO:0000256" key="7">
    <source>
        <dbReference type="ARBA" id="ARBA00022827"/>
    </source>
</evidence>
<dbReference type="InterPro" id="IPR008254">
    <property type="entry name" value="Flavodoxin/NO_synth"/>
</dbReference>
<dbReference type="InterPro" id="IPR001128">
    <property type="entry name" value="Cyt_P450"/>
</dbReference>
<dbReference type="PROSITE" id="PS50902">
    <property type="entry name" value="FLAVODOXIN_LIKE"/>
    <property type="match status" value="1"/>
</dbReference>
<dbReference type="Gene3D" id="2.40.30.10">
    <property type="entry name" value="Translation factors"/>
    <property type="match status" value="1"/>
</dbReference>
<sequence>MTDVPALDGVQPHRESPIPGPKPLPLIGNLADLFTTSAETSLEFTEAYHREYGPVFALALPGGKRMIFASSHAVVSEMCSSPVWAKSVHAALEEVRAFAGDGLFTAYNEEPNWAVAHRLLMPAFGAMAMKDYFPAMLDIAEQMLTRWERFGPAAPIDIPDDMTRLTLDTIALCAFDLRLNSFYSEDLHPFVGAMVRSLVEAGARSERLALVQPLLFKTNRQYREDIATMRSVTQEIVATRIAQPEHARPSDLLERMLTAVDPATGQRLPDENIQYQLATFLIAGHETTSGLLSFATHELLAHPEVLERARRTVDQALGGRTPAFEDLARLGYIGQILRETLRLHPTAPAFALAPSEDTTLGGYTVHQGESVLVMLPTLHGDPAVWQRPDAFDPDRFAPERMGEIPEYAWMPFGHGARACIGRPFALQEATLVLALMLQRFDFRLADPSYRLTVQETLTIKPKNLTVLAAPRRNPPVVPAAAPAPQPSVPMAATADTARHGTPLLVLYGSNGGSSERLARTIAADGALQGWTTTVAALDEYVGRLPTAGPVAVITSSYNGTPPDNAQAFVSWLTTAAPDLSGVDYFVLGCGSLDWAATYQRVPAVIDKAMAAAGARRIRDRGEADARTDFFGDWERWYEPLWPLLADEYHVEHTIPTGPRFRIVEDLGGQDDRPGETLVLENRELVHGPSHRSKRHLVLRLPDGVRYRTGDYLSVLPHNNPGLVARMIERLGTQPDRVCTIESSAPTGLIPLGRALRVEDLLTRYVDLAAPATSGAIKRLAASTPCPPERVELERLAGDEHAGQNSARSLTLLDLLEAFPSCRIDLALVLELLPSPRPRQYSISSAAEERNGRVELTVSVLESPARSGEGTFRGVASGYLQRVRPGDRISATVTSPPDTFRPPSDTRTPAVMIAAGTGIAPFRGFIRARMHAAASGREVGPTVLFFGCQHPDWDDLYADEFAEHTKAGRLVVHRAYSQLPDGEIRYVQHRLWQRREDVRALIDEGAHVYVCGDATGMGPDVEDALRRIGAPTSPVHDGAAWLEALHAAGRYATDVY</sequence>
<reference evidence="17 18" key="1">
    <citation type="submission" date="2018-11" db="EMBL/GenBank/DDBJ databases">
        <title>Sequencing the genomes of 1000 actinobacteria strains.</title>
        <authorList>
            <person name="Klenk H.-P."/>
        </authorList>
    </citation>
    <scope>NUCLEOTIDE SEQUENCE [LARGE SCALE GENOMIC DNA]</scope>
    <source>
        <strain evidence="17 18">DSM 44780</strain>
    </source>
</reference>
<keyword evidence="7 12" id="KW-0274">FAD</keyword>
<comment type="catalytic activity">
    <reaction evidence="12">
        <text>an organic molecule + reduced [NADPH--hemoprotein reductase] + O2 = an alcohol + oxidized [NADPH--hemoprotein reductase] + H2O + H(+)</text>
        <dbReference type="Rhea" id="RHEA:17149"/>
        <dbReference type="Rhea" id="RHEA-COMP:11964"/>
        <dbReference type="Rhea" id="RHEA-COMP:11965"/>
        <dbReference type="ChEBI" id="CHEBI:15377"/>
        <dbReference type="ChEBI" id="CHEBI:15378"/>
        <dbReference type="ChEBI" id="CHEBI:15379"/>
        <dbReference type="ChEBI" id="CHEBI:30879"/>
        <dbReference type="ChEBI" id="CHEBI:57618"/>
        <dbReference type="ChEBI" id="CHEBI:58210"/>
        <dbReference type="ChEBI" id="CHEBI:142491"/>
        <dbReference type="EC" id="1.14.14.1"/>
    </reaction>
</comment>
<feature type="region of interest" description="Disordered" evidence="14">
    <location>
        <begin position="1"/>
        <end position="22"/>
    </location>
</feature>
<dbReference type="PANTHER" id="PTHR19384">
    <property type="entry name" value="NITRIC OXIDE SYNTHASE-RELATED"/>
    <property type="match status" value="1"/>
</dbReference>
<gene>
    <name evidence="17" type="ORF">EDD39_4816</name>
</gene>
<evidence type="ECO:0000259" key="15">
    <source>
        <dbReference type="PROSITE" id="PS50902"/>
    </source>
</evidence>
<dbReference type="InterPro" id="IPR017938">
    <property type="entry name" value="Riboflavin_synthase-like_b-brl"/>
</dbReference>
<dbReference type="Gene3D" id="1.10.630.10">
    <property type="entry name" value="Cytochrome P450"/>
    <property type="match status" value="1"/>
</dbReference>
<evidence type="ECO:0000256" key="1">
    <source>
        <dbReference type="ARBA" id="ARBA00010018"/>
    </source>
</evidence>
<dbReference type="PROSITE" id="PS51384">
    <property type="entry name" value="FAD_FR"/>
    <property type="match status" value="1"/>
</dbReference>
<dbReference type="Gene3D" id="3.40.50.80">
    <property type="entry name" value="Nucleotide-binding domain of ferredoxin-NADP reductase (FNR) module"/>
    <property type="match status" value="1"/>
</dbReference>
<evidence type="ECO:0000256" key="9">
    <source>
        <dbReference type="ARBA" id="ARBA00023002"/>
    </source>
</evidence>
<evidence type="ECO:0000259" key="16">
    <source>
        <dbReference type="PROSITE" id="PS51384"/>
    </source>
</evidence>
<dbReference type="GO" id="GO:0020037">
    <property type="term" value="F:heme binding"/>
    <property type="evidence" value="ECO:0007669"/>
    <property type="project" value="UniProtKB-UniRule"/>
</dbReference>
<dbReference type="EC" id="1.6.2.4" evidence="12"/>
<protein>
    <recommendedName>
        <fullName evidence="12">Bifunctional cytochrome P450/NADPH--P450 reductase</fullName>
    </recommendedName>
    <domain>
        <recommendedName>
            <fullName evidence="12">Cytochrome P450</fullName>
            <ecNumber evidence="12">1.14.14.1</ecNumber>
        </recommendedName>
    </domain>
    <domain>
        <recommendedName>
            <fullName evidence="12">NADPH--cytochrome P450 reductase</fullName>
            <ecNumber evidence="12">1.6.2.4</ecNumber>
        </recommendedName>
    </domain>
</protein>
<dbReference type="SUPFAM" id="SSF52218">
    <property type="entry name" value="Flavoproteins"/>
    <property type="match status" value="1"/>
</dbReference>
<keyword evidence="6 12" id="KW-0479">Metal-binding</keyword>
<dbReference type="InterPro" id="IPR001433">
    <property type="entry name" value="OxRdtase_FAD/NAD-bd"/>
</dbReference>
<feature type="binding site" description="axial binding residue" evidence="13">
    <location>
        <position position="419"/>
    </location>
    <ligand>
        <name>heme</name>
        <dbReference type="ChEBI" id="CHEBI:30413"/>
    </ligand>
    <ligandPart>
        <name>Fe</name>
        <dbReference type="ChEBI" id="CHEBI:18248"/>
    </ligandPart>
</feature>
<name>A0A8G1UM22_9ACTN</name>
<evidence type="ECO:0000256" key="4">
    <source>
        <dbReference type="ARBA" id="ARBA00022630"/>
    </source>
</evidence>
<feature type="domain" description="FAD-binding FR-type" evidence="16">
    <location>
        <begin position="671"/>
        <end position="902"/>
    </location>
</feature>
<evidence type="ECO:0000256" key="8">
    <source>
        <dbReference type="ARBA" id="ARBA00022857"/>
    </source>
</evidence>
<dbReference type="CDD" id="cd11068">
    <property type="entry name" value="CYP120A1"/>
    <property type="match status" value="1"/>
</dbReference>
<dbReference type="Pfam" id="PF00667">
    <property type="entry name" value="FAD_binding_1"/>
    <property type="match status" value="1"/>
</dbReference>
<dbReference type="SUPFAM" id="SSF48264">
    <property type="entry name" value="Cytochrome P450"/>
    <property type="match status" value="1"/>
</dbReference>
<keyword evidence="12" id="KW-0249">Electron transport</keyword>
<dbReference type="EMBL" id="RJVJ01000001">
    <property type="protein sequence ID" value="ROR46541.1"/>
    <property type="molecule type" value="Genomic_DNA"/>
</dbReference>
<keyword evidence="9 12" id="KW-0560">Oxidoreductase</keyword>
<dbReference type="InterPro" id="IPR023173">
    <property type="entry name" value="NADPH_Cyt_P450_Rdtase_alpha"/>
</dbReference>
<dbReference type="PROSITE" id="PS00086">
    <property type="entry name" value="CYTOCHROME_P450"/>
    <property type="match status" value="1"/>
</dbReference>
<evidence type="ECO:0000256" key="12">
    <source>
        <dbReference type="PIRNR" id="PIRNR000209"/>
    </source>
</evidence>
<dbReference type="PRINTS" id="PR00463">
    <property type="entry name" value="EP450I"/>
</dbReference>
<evidence type="ECO:0000256" key="10">
    <source>
        <dbReference type="ARBA" id="ARBA00023004"/>
    </source>
</evidence>
<dbReference type="InterPro" id="IPR017927">
    <property type="entry name" value="FAD-bd_FR_type"/>
</dbReference>
<dbReference type="GO" id="GO:0050660">
    <property type="term" value="F:flavin adenine dinucleotide binding"/>
    <property type="evidence" value="ECO:0007669"/>
    <property type="project" value="TreeGrafter"/>
</dbReference>
<comment type="caution">
    <text evidence="17">The sequence shown here is derived from an EMBL/GenBank/DDBJ whole genome shotgun (WGS) entry which is preliminary data.</text>
</comment>
<dbReference type="Pfam" id="PF00175">
    <property type="entry name" value="NAD_binding_1"/>
    <property type="match status" value="1"/>
</dbReference>
<dbReference type="GO" id="GO:0005506">
    <property type="term" value="F:iron ion binding"/>
    <property type="evidence" value="ECO:0007669"/>
    <property type="project" value="UniProtKB-UniRule"/>
</dbReference>
<organism evidence="17 18">
    <name type="scientific">Kitasatospora cineracea</name>
    <dbReference type="NCBI Taxonomy" id="88074"/>
    <lineage>
        <taxon>Bacteria</taxon>
        <taxon>Bacillati</taxon>
        <taxon>Actinomycetota</taxon>
        <taxon>Actinomycetes</taxon>
        <taxon>Kitasatosporales</taxon>
        <taxon>Streptomycetaceae</taxon>
        <taxon>Kitasatospora</taxon>
    </lineage>
</organism>
<comment type="cofactor">
    <cofactor evidence="12 13">
        <name>heme</name>
        <dbReference type="ChEBI" id="CHEBI:30413"/>
    </cofactor>
</comment>
<dbReference type="Gene3D" id="1.20.990.10">
    <property type="entry name" value="NADPH-cytochrome p450 Reductase, Chain A, domain 3"/>
    <property type="match status" value="1"/>
</dbReference>
<dbReference type="CDD" id="cd06206">
    <property type="entry name" value="bifunctional_CYPOR"/>
    <property type="match status" value="1"/>
</dbReference>
<dbReference type="InterPro" id="IPR017972">
    <property type="entry name" value="Cyt_P450_CS"/>
</dbReference>
<evidence type="ECO:0000256" key="2">
    <source>
        <dbReference type="ARBA" id="ARBA00022448"/>
    </source>
</evidence>
<evidence type="ECO:0000313" key="18">
    <source>
        <dbReference type="Proteomes" id="UP000267408"/>
    </source>
</evidence>
<keyword evidence="3 12" id="KW-0349">Heme</keyword>
<dbReference type="EC" id="1.14.14.1" evidence="12"/>
<keyword evidence="11 12" id="KW-0503">Monooxygenase</keyword>
<dbReference type="PANTHER" id="PTHR19384:SF17">
    <property type="entry name" value="NADPH--CYTOCHROME P450 REDUCTASE"/>
    <property type="match status" value="1"/>
</dbReference>
<dbReference type="Gene3D" id="3.40.50.360">
    <property type="match status" value="1"/>
</dbReference>
<evidence type="ECO:0000256" key="5">
    <source>
        <dbReference type="ARBA" id="ARBA00022643"/>
    </source>
</evidence>
<dbReference type="Pfam" id="PF00067">
    <property type="entry name" value="p450"/>
    <property type="match status" value="1"/>
</dbReference>
<dbReference type="RefSeq" id="WP_162870111.1">
    <property type="nucleotide sequence ID" value="NZ_RJVJ01000001.1"/>
</dbReference>
<dbReference type="Proteomes" id="UP000267408">
    <property type="component" value="Unassembled WGS sequence"/>
</dbReference>
<dbReference type="GO" id="GO:0010181">
    <property type="term" value="F:FMN binding"/>
    <property type="evidence" value="ECO:0007669"/>
    <property type="project" value="UniProtKB-UniRule"/>
</dbReference>
<dbReference type="GO" id="GO:0070330">
    <property type="term" value="F:aromatase activity"/>
    <property type="evidence" value="ECO:0007669"/>
    <property type="project" value="UniProtKB-UniRule"/>
</dbReference>
<dbReference type="GO" id="GO:0003958">
    <property type="term" value="F:NADPH-hemoprotein reductase activity"/>
    <property type="evidence" value="ECO:0007669"/>
    <property type="project" value="UniProtKB-UniRule"/>
</dbReference>